<dbReference type="RefSeq" id="WP_271173098.1">
    <property type="nucleotide sequence ID" value="NZ_BSEJ01000006.1"/>
</dbReference>
<evidence type="ECO:0000256" key="2">
    <source>
        <dbReference type="ARBA" id="ARBA00022692"/>
    </source>
</evidence>
<evidence type="ECO:0000313" key="8">
    <source>
        <dbReference type="EMBL" id="GLJ61387.1"/>
    </source>
</evidence>
<dbReference type="Proteomes" id="UP001142462">
    <property type="component" value="Unassembled WGS sequence"/>
</dbReference>
<evidence type="ECO:0000256" key="5">
    <source>
        <dbReference type="ARBA" id="ARBA00023251"/>
    </source>
</evidence>
<evidence type="ECO:0000256" key="1">
    <source>
        <dbReference type="ARBA" id="ARBA00004141"/>
    </source>
</evidence>
<protein>
    <recommendedName>
        <fullName evidence="6">Transport permease protein</fullName>
    </recommendedName>
</protein>
<feature type="transmembrane region" description="Helical" evidence="6">
    <location>
        <begin position="136"/>
        <end position="160"/>
    </location>
</feature>
<feature type="domain" description="ABC transmembrane type-2" evidence="7">
    <location>
        <begin position="25"/>
        <end position="251"/>
    </location>
</feature>
<dbReference type="InterPro" id="IPR051784">
    <property type="entry name" value="Nod_factor_ABC_transporter"/>
</dbReference>
<keyword evidence="2 6" id="KW-0812">Transmembrane</keyword>
<dbReference type="InterPro" id="IPR000412">
    <property type="entry name" value="ABC_2_transport"/>
</dbReference>
<proteinExistence type="inferred from homology"/>
<evidence type="ECO:0000256" key="6">
    <source>
        <dbReference type="RuleBase" id="RU361157"/>
    </source>
</evidence>
<dbReference type="InterPro" id="IPR047817">
    <property type="entry name" value="ABC2_TM_bact-type"/>
</dbReference>
<evidence type="ECO:0000256" key="3">
    <source>
        <dbReference type="ARBA" id="ARBA00022989"/>
    </source>
</evidence>
<feature type="transmembrane region" description="Helical" evidence="6">
    <location>
        <begin position="226"/>
        <end position="248"/>
    </location>
</feature>
<reference evidence="8" key="1">
    <citation type="journal article" date="2014" name="Int. J. Syst. Evol. Microbiol.">
        <title>Complete genome sequence of Corynebacterium casei LMG S-19264T (=DSM 44701T), isolated from a smear-ripened cheese.</title>
        <authorList>
            <consortium name="US DOE Joint Genome Institute (JGI-PGF)"/>
            <person name="Walter F."/>
            <person name="Albersmeier A."/>
            <person name="Kalinowski J."/>
            <person name="Ruckert C."/>
        </authorList>
    </citation>
    <scope>NUCLEOTIDE SEQUENCE</scope>
    <source>
        <strain evidence="8">VKM Ac-1020</strain>
    </source>
</reference>
<dbReference type="PIRSF" id="PIRSF006648">
    <property type="entry name" value="DrrB"/>
    <property type="match status" value="1"/>
</dbReference>
<dbReference type="GO" id="GO:0046677">
    <property type="term" value="P:response to antibiotic"/>
    <property type="evidence" value="ECO:0007669"/>
    <property type="project" value="UniProtKB-KW"/>
</dbReference>
<comment type="subcellular location">
    <subcellularLocation>
        <location evidence="6">Cell membrane</location>
        <topology evidence="6">Multi-pass membrane protein</topology>
    </subcellularLocation>
    <subcellularLocation>
        <location evidence="1">Membrane</location>
        <topology evidence="1">Multi-pass membrane protein</topology>
    </subcellularLocation>
</comment>
<organism evidence="8 9">
    <name type="scientific">Microbacterium barkeri</name>
    <dbReference type="NCBI Taxonomy" id="33917"/>
    <lineage>
        <taxon>Bacteria</taxon>
        <taxon>Bacillati</taxon>
        <taxon>Actinomycetota</taxon>
        <taxon>Actinomycetes</taxon>
        <taxon>Micrococcales</taxon>
        <taxon>Microbacteriaceae</taxon>
        <taxon>Microbacterium</taxon>
    </lineage>
</organism>
<dbReference type="AlphaFoldDB" id="A0A9W6H326"/>
<dbReference type="GO" id="GO:0140359">
    <property type="term" value="F:ABC-type transporter activity"/>
    <property type="evidence" value="ECO:0007669"/>
    <property type="project" value="InterPro"/>
</dbReference>
<comment type="similarity">
    <text evidence="6">Belongs to the ABC-2 integral membrane protein family.</text>
</comment>
<dbReference type="PANTHER" id="PTHR43229">
    <property type="entry name" value="NODULATION PROTEIN J"/>
    <property type="match status" value="1"/>
</dbReference>
<gene>
    <name evidence="8" type="ORF">GCM10017576_15160</name>
</gene>
<reference evidence="8" key="2">
    <citation type="submission" date="2023-01" db="EMBL/GenBank/DDBJ databases">
        <authorList>
            <person name="Sun Q."/>
            <person name="Evtushenko L."/>
        </authorList>
    </citation>
    <scope>NUCLEOTIDE SEQUENCE</scope>
    <source>
        <strain evidence="8">VKM Ac-1020</strain>
    </source>
</reference>
<keyword evidence="9" id="KW-1185">Reference proteome</keyword>
<dbReference type="EMBL" id="BSEJ01000006">
    <property type="protein sequence ID" value="GLJ61387.1"/>
    <property type="molecule type" value="Genomic_DNA"/>
</dbReference>
<keyword evidence="6" id="KW-1003">Cell membrane</keyword>
<name>A0A9W6H326_9MICO</name>
<accession>A0A9W6H326</accession>
<keyword evidence="3 6" id="KW-1133">Transmembrane helix</keyword>
<feature type="transmembrane region" description="Helical" evidence="6">
    <location>
        <begin position="61"/>
        <end position="81"/>
    </location>
</feature>
<sequence>MTAHVLADTAVLTGRSLRHIGRSPDTIITTVVTPIALMLLFVFVLGGAIETGAGSYVDYLLPGILLITVASGIAYTAYRLFMDLQGGILERFQSMPIARSAVLWAHVATSVVANLVSVLVVVLVALLMGFRSPAGFGAWLGVAGIVTVFTLALTWVAVIAGLSAKTVDGASAFSYPLIFLPFISSAFVPTESMPGPVRWFAENQPVTSIVNSIRSLLAEQPVGADLWVALAWCIGILVVAYLASLAVYRRRFT</sequence>
<evidence type="ECO:0000259" key="7">
    <source>
        <dbReference type="PROSITE" id="PS51012"/>
    </source>
</evidence>
<evidence type="ECO:0000256" key="4">
    <source>
        <dbReference type="ARBA" id="ARBA00023136"/>
    </source>
</evidence>
<dbReference type="PROSITE" id="PS51012">
    <property type="entry name" value="ABC_TM2"/>
    <property type="match status" value="1"/>
</dbReference>
<evidence type="ECO:0000313" key="9">
    <source>
        <dbReference type="Proteomes" id="UP001142462"/>
    </source>
</evidence>
<feature type="transmembrane region" description="Helical" evidence="6">
    <location>
        <begin position="102"/>
        <end position="130"/>
    </location>
</feature>
<feature type="transmembrane region" description="Helical" evidence="6">
    <location>
        <begin position="172"/>
        <end position="190"/>
    </location>
</feature>
<feature type="transmembrane region" description="Helical" evidence="6">
    <location>
        <begin position="27"/>
        <end position="49"/>
    </location>
</feature>
<comment type="caution">
    <text evidence="8">The sequence shown here is derived from an EMBL/GenBank/DDBJ whole genome shotgun (WGS) entry which is preliminary data.</text>
</comment>
<dbReference type="InterPro" id="IPR013525">
    <property type="entry name" value="ABC2_TM"/>
</dbReference>
<keyword evidence="6" id="KW-0813">Transport</keyword>
<keyword evidence="5" id="KW-0046">Antibiotic resistance</keyword>
<keyword evidence="4 6" id="KW-0472">Membrane</keyword>
<dbReference type="PANTHER" id="PTHR43229:SF2">
    <property type="entry name" value="NODULATION PROTEIN J"/>
    <property type="match status" value="1"/>
</dbReference>
<dbReference type="GO" id="GO:0043190">
    <property type="term" value="C:ATP-binding cassette (ABC) transporter complex"/>
    <property type="evidence" value="ECO:0007669"/>
    <property type="project" value="InterPro"/>
</dbReference>
<dbReference type="Pfam" id="PF01061">
    <property type="entry name" value="ABC2_membrane"/>
    <property type="match status" value="1"/>
</dbReference>